<dbReference type="InterPro" id="IPR001882">
    <property type="entry name" value="Biotin_BS"/>
</dbReference>
<evidence type="ECO:0000313" key="3">
    <source>
        <dbReference type="EMBL" id="MPM00039.1"/>
    </source>
</evidence>
<dbReference type="PANTHER" id="PTHR45266">
    <property type="entry name" value="OXALOACETATE DECARBOXYLASE ALPHA CHAIN"/>
    <property type="match status" value="1"/>
</dbReference>
<proteinExistence type="predicted"/>
<accession>A0A644W8Y1</accession>
<keyword evidence="1" id="KW-0092">Biotin</keyword>
<comment type="caution">
    <text evidence="3">The sequence shown here is derived from an EMBL/GenBank/DDBJ whole genome shotgun (WGS) entry which is preliminary data.</text>
</comment>
<sequence>MGTSYKYKRDASRLFIAVRDNGKRYKIYIPRESNPVINGNEQEIDFVEQEDFQYTFDRNGKRFHCELVSRDQNKATVNVNGVEYKFSLESIFSYVRRGMISTGEEKDSANNIVAPMPGKIIDIFLNEGDLVNAGEPILTLEAMKMQNEITAECNGVIQKIRVNQGQSVMKDELLVEIQSIDV</sequence>
<dbReference type="InterPro" id="IPR050709">
    <property type="entry name" value="Biotin_Carboxyl_Carrier/Decarb"/>
</dbReference>
<organism evidence="3">
    <name type="scientific">bioreactor metagenome</name>
    <dbReference type="NCBI Taxonomy" id="1076179"/>
    <lineage>
        <taxon>unclassified sequences</taxon>
        <taxon>metagenomes</taxon>
        <taxon>ecological metagenomes</taxon>
    </lineage>
</organism>
<dbReference type="InterPro" id="IPR000089">
    <property type="entry name" value="Biotin_lipoyl"/>
</dbReference>
<protein>
    <recommendedName>
        <fullName evidence="2">Lipoyl-binding domain-containing protein</fullName>
    </recommendedName>
</protein>
<name>A0A644W8Y1_9ZZZZ</name>
<evidence type="ECO:0000259" key="2">
    <source>
        <dbReference type="PROSITE" id="PS50968"/>
    </source>
</evidence>
<dbReference type="SUPFAM" id="SSF51230">
    <property type="entry name" value="Single hybrid motif"/>
    <property type="match status" value="1"/>
</dbReference>
<dbReference type="EMBL" id="VSSQ01000704">
    <property type="protein sequence ID" value="MPM00039.1"/>
    <property type="molecule type" value="Genomic_DNA"/>
</dbReference>
<reference evidence="3" key="1">
    <citation type="submission" date="2019-08" db="EMBL/GenBank/DDBJ databases">
        <authorList>
            <person name="Kucharzyk K."/>
            <person name="Murdoch R.W."/>
            <person name="Higgins S."/>
            <person name="Loffler F."/>
        </authorList>
    </citation>
    <scope>NUCLEOTIDE SEQUENCE</scope>
</reference>
<dbReference type="PROSITE" id="PS00188">
    <property type="entry name" value="BIOTIN"/>
    <property type="match status" value="1"/>
</dbReference>
<dbReference type="Gene3D" id="2.40.50.100">
    <property type="match status" value="1"/>
</dbReference>
<dbReference type="InterPro" id="IPR011053">
    <property type="entry name" value="Single_hybrid_motif"/>
</dbReference>
<gene>
    <name evidence="3" type="ORF">SDC9_46261</name>
</gene>
<dbReference type="PROSITE" id="PS50968">
    <property type="entry name" value="BIOTINYL_LIPOYL"/>
    <property type="match status" value="1"/>
</dbReference>
<feature type="domain" description="Lipoyl-binding" evidence="2">
    <location>
        <begin position="102"/>
        <end position="178"/>
    </location>
</feature>
<dbReference type="AlphaFoldDB" id="A0A644W8Y1"/>
<evidence type="ECO:0000256" key="1">
    <source>
        <dbReference type="ARBA" id="ARBA00023267"/>
    </source>
</evidence>
<dbReference type="PANTHER" id="PTHR45266:SF3">
    <property type="entry name" value="OXALOACETATE DECARBOXYLASE ALPHA CHAIN"/>
    <property type="match status" value="1"/>
</dbReference>
<dbReference type="Pfam" id="PF00364">
    <property type="entry name" value="Biotin_lipoyl"/>
    <property type="match status" value="1"/>
</dbReference>
<dbReference type="FunFam" id="2.40.50.100:FF:000003">
    <property type="entry name" value="Acetyl-CoA carboxylase biotin carboxyl carrier protein"/>
    <property type="match status" value="1"/>
</dbReference>
<dbReference type="CDD" id="cd06850">
    <property type="entry name" value="biotinyl_domain"/>
    <property type="match status" value="1"/>
</dbReference>